<dbReference type="InterPro" id="IPR000182">
    <property type="entry name" value="GNAT_dom"/>
</dbReference>
<protein>
    <recommendedName>
        <fullName evidence="1">N-acetyltransferase domain-containing protein</fullName>
    </recommendedName>
</protein>
<dbReference type="SUPFAM" id="SSF54593">
    <property type="entry name" value="Glyoxalase/Bleomycin resistance protein/Dihydroxybiphenyl dioxygenase"/>
    <property type="match status" value="1"/>
</dbReference>
<dbReference type="Pfam" id="PF00583">
    <property type="entry name" value="Acetyltransf_1"/>
    <property type="match status" value="1"/>
</dbReference>
<dbReference type="EMBL" id="JAMWBK010000006">
    <property type="protein sequence ID" value="KAJ8904397.1"/>
    <property type="molecule type" value="Genomic_DNA"/>
</dbReference>
<dbReference type="Gene3D" id="3.40.630.30">
    <property type="match status" value="1"/>
</dbReference>
<sequence>MESSTCFISSPGIGKSIGFRRSINGAGMSRSRAHQRSSCIVAIANPMSPTGNGVAMVDRGSGAEDAFRVWEQCIRDDPDKGFLRIKDDVDDVESTKYVLLKERGRVIAAGRLHREGQNVRLSKIAVIPGERGKGYGKRLVQGMLSMCSDVEGVVYVKAHRWELGFYYLLGFDSQGGDDYGDEPQSRNLSPERSVMQFTSIADMMDESSLGAPTRTMVYRAEGVENTIKHHVALKANNIERSLGFYGAIGFTVTEKYFSSGKRVCKMVGFGTTMELEEEGKQGKGRSASSEEGRNHDVLIPSKLVFDVTKLCTDLPGYLRHLQKMHGGGLHVVTPPKESFRGRNVIASATILDPDSFPLEFQRFESRLPESLAKDMSW</sequence>
<dbReference type="GO" id="GO:0016747">
    <property type="term" value="F:acyltransferase activity, transferring groups other than amino-acyl groups"/>
    <property type="evidence" value="ECO:0007669"/>
    <property type="project" value="InterPro"/>
</dbReference>
<dbReference type="InterPro" id="IPR029068">
    <property type="entry name" value="Glyas_Bleomycin-R_OHBP_Dase"/>
</dbReference>
<keyword evidence="3" id="KW-1185">Reference proteome</keyword>
<dbReference type="AlphaFoldDB" id="A0AAV8USY4"/>
<dbReference type="Gene3D" id="3.10.180.10">
    <property type="entry name" value="2,3-Dihydroxybiphenyl 1,2-Dioxygenase, domain 1"/>
    <property type="match status" value="1"/>
</dbReference>
<accession>A0AAV8USY4</accession>
<comment type="caution">
    <text evidence="2">The sequence shown here is derived from an EMBL/GenBank/DDBJ whole genome shotgun (WGS) entry which is preliminary data.</text>
</comment>
<gene>
    <name evidence="2" type="ORF">NDN08_000916</name>
</gene>
<organism evidence="2 3">
    <name type="scientific">Rhodosorus marinus</name>
    <dbReference type="NCBI Taxonomy" id="101924"/>
    <lineage>
        <taxon>Eukaryota</taxon>
        <taxon>Rhodophyta</taxon>
        <taxon>Stylonematophyceae</taxon>
        <taxon>Stylonematales</taxon>
        <taxon>Stylonemataceae</taxon>
        <taxon>Rhodosorus</taxon>
    </lineage>
</organism>
<dbReference type="CDD" id="cd06587">
    <property type="entry name" value="VOC"/>
    <property type="match status" value="1"/>
</dbReference>
<proteinExistence type="predicted"/>
<evidence type="ECO:0000313" key="3">
    <source>
        <dbReference type="Proteomes" id="UP001157974"/>
    </source>
</evidence>
<reference evidence="2 3" key="1">
    <citation type="journal article" date="2023" name="Nat. Commun.">
        <title>Origin of minicircular mitochondrial genomes in red algae.</title>
        <authorList>
            <person name="Lee Y."/>
            <person name="Cho C.H."/>
            <person name="Lee Y.M."/>
            <person name="Park S.I."/>
            <person name="Yang J.H."/>
            <person name="West J.A."/>
            <person name="Bhattacharya D."/>
            <person name="Yoon H.S."/>
        </authorList>
    </citation>
    <scope>NUCLEOTIDE SEQUENCE [LARGE SCALE GENOMIC DNA]</scope>
    <source>
        <strain evidence="2 3">CCMP1338</strain>
        <tissue evidence="2">Whole cell</tissue>
    </source>
</reference>
<dbReference type="PROSITE" id="PS51186">
    <property type="entry name" value="GNAT"/>
    <property type="match status" value="1"/>
</dbReference>
<evidence type="ECO:0000259" key="1">
    <source>
        <dbReference type="PROSITE" id="PS51186"/>
    </source>
</evidence>
<feature type="domain" description="N-acetyltransferase" evidence="1">
    <location>
        <begin position="56"/>
        <end position="195"/>
    </location>
</feature>
<dbReference type="CDD" id="cd04301">
    <property type="entry name" value="NAT_SF"/>
    <property type="match status" value="1"/>
</dbReference>
<dbReference type="Proteomes" id="UP001157974">
    <property type="component" value="Unassembled WGS sequence"/>
</dbReference>
<name>A0AAV8USY4_9RHOD</name>
<evidence type="ECO:0000313" key="2">
    <source>
        <dbReference type="EMBL" id="KAJ8904397.1"/>
    </source>
</evidence>
<dbReference type="SUPFAM" id="SSF55729">
    <property type="entry name" value="Acyl-CoA N-acyltransferases (Nat)"/>
    <property type="match status" value="1"/>
</dbReference>
<dbReference type="InterPro" id="IPR016181">
    <property type="entry name" value="Acyl_CoA_acyltransferase"/>
</dbReference>